<dbReference type="InterPro" id="IPR036397">
    <property type="entry name" value="RNaseH_sf"/>
</dbReference>
<dbReference type="InterPro" id="IPR047655">
    <property type="entry name" value="Transpos_IS630-like"/>
</dbReference>
<dbReference type="AlphaFoldDB" id="A0A9X4LEC8"/>
<gene>
    <name evidence="2" type="ORF">EXJ73_01860</name>
</gene>
<dbReference type="Proteomes" id="UP001152766">
    <property type="component" value="Unassembled WGS sequence"/>
</dbReference>
<dbReference type="SUPFAM" id="SSF46689">
    <property type="entry name" value="Homeodomain-like"/>
    <property type="match status" value="1"/>
</dbReference>
<accession>A0A9X4LEC8</accession>
<feature type="domain" description="Tc1-like transposase DDE" evidence="1">
    <location>
        <begin position="182"/>
        <end position="328"/>
    </location>
</feature>
<comment type="caution">
    <text evidence="2">The sequence shown here is derived from an EMBL/GenBank/DDBJ whole genome shotgun (WGS) entry which is preliminary data.</text>
</comment>
<dbReference type="GO" id="GO:0003676">
    <property type="term" value="F:nucleic acid binding"/>
    <property type="evidence" value="ECO:0007669"/>
    <property type="project" value="InterPro"/>
</dbReference>
<dbReference type="Pfam" id="PF13565">
    <property type="entry name" value="HTH_32"/>
    <property type="match status" value="1"/>
</dbReference>
<dbReference type="EMBL" id="SGUG01000002">
    <property type="protein sequence ID" value="MDG0861219.1"/>
    <property type="molecule type" value="Genomic_DNA"/>
</dbReference>
<protein>
    <submittedName>
        <fullName evidence="2">IS630 family transposase</fullName>
    </submittedName>
</protein>
<evidence type="ECO:0000313" key="3">
    <source>
        <dbReference type="Proteomes" id="UP001152766"/>
    </source>
</evidence>
<sequence length="376" mass="42709">MGRGRQAQVVKLSRKDRSALQALLRQSTAAQRDVVRARIALMADEGQTTAAIAQSLGLSLPSVSKRRGRVASRGAAGLQEVPRPGRPRRIGDAQRLQLLALACEPAEAQGRTTPTLDELCERAVEQGVVEHISRSHLQRILQAGDVRPHRVRQWLHSPDPQFREKVNAICELYRAAPKGSVVLSIDEKTGIQAIERKHADRAPRPGHTRRREFEYIRHGTQALIAALDVHSGRVLGRCSDRRTQDDLLAFMEEVARAYPQGPVHVIWDNLNTHRAQAVWADFNARHDQRFTFHFTPLHASWVNQIELLFGIYTRRVLRHASHTSKQHLRQRTEAFLAQRNTHPKPFKWTFAGFELQTGEPKKLAHHAQRLRPSTRR</sequence>
<dbReference type="Pfam" id="PF13358">
    <property type="entry name" value="DDE_3"/>
    <property type="match status" value="1"/>
</dbReference>
<evidence type="ECO:0000313" key="2">
    <source>
        <dbReference type="EMBL" id="MDG0861219.1"/>
    </source>
</evidence>
<name>A0A9X4LEC8_9BURK</name>
<evidence type="ECO:0000259" key="1">
    <source>
        <dbReference type="Pfam" id="PF13358"/>
    </source>
</evidence>
<dbReference type="RefSeq" id="WP_268148379.1">
    <property type="nucleotide sequence ID" value="NZ_JAPPUW010000004.1"/>
</dbReference>
<dbReference type="InterPro" id="IPR038717">
    <property type="entry name" value="Tc1-like_DDE_dom"/>
</dbReference>
<proteinExistence type="predicted"/>
<dbReference type="NCBIfam" id="NF033545">
    <property type="entry name" value="transpos_IS630"/>
    <property type="match status" value="1"/>
</dbReference>
<organism evidence="2 3">
    <name type="scientific">Pelomonas aquatica</name>
    <dbReference type="NCBI Taxonomy" id="431058"/>
    <lineage>
        <taxon>Bacteria</taxon>
        <taxon>Pseudomonadati</taxon>
        <taxon>Pseudomonadota</taxon>
        <taxon>Betaproteobacteria</taxon>
        <taxon>Burkholderiales</taxon>
        <taxon>Sphaerotilaceae</taxon>
        <taxon>Roseateles</taxon>
    </lineage>
</organism>
<keyword evidence="3" id="KW-1185">Reference proteome</keyword>
<dbReference type="InterPro" id="IPR009057">
    <property type="entry name" value="Homeodomain-like_sf"/>
</dbReference>
<reference evidence="2" key="1">
    <citation type="submission" date="2019-02" db="EMBL/GenBank/DDBJ databases">
        <title>Draft genome of the type strain Pelomonas aquatica CCUG 52575T.</title>
        <authorList>
            <person name="Gomila M."/>
            <person name="Lalucat J."/>
        </authorList>
    </citation>
    <scope>NUCLEOTIDE SEQUENCE</scope>
    <source>
        <strain evidence="2">CCUG 52575</strain>
    </source>
</reference>
<dbReference type="Gene3D" id="3.30.420.10">
    <property type="entry name" value="Ribonuclease H-like superfamily/Ribonuclease H"/>
    <property type="match status" value="1"/>
</dbReference>